<evidence type="ECO:0000313" key="3">
    <source>
        <dbReference type="Proteomes" id="UP000887104"/>
    </source>
</evidence>
<dbReference type="Proteomes" id="UP000887104">
    <property type="component" value="Unassembled WGS sequence"/>
</dbReference>
<evidence type="ECO:0000256" key="1">
    <source>
        <dbReference type="SAM" id="SignalP"/>
    </source>
</evidence>
<accession>A0ABQ4PES8</accession>
<dbReference type="RefSeq" id="WP_220781091.1">
    <property type="nucleotide sequence ID" value="NZ_BPEY01000032.1"/>
</dbReference>
<proteinExistence type="predicted"/>
<reference evidence="2" key="1">
    <citation type="submission" date="2021-05" db="EMBL/GenBank/DDBJ databases">
        <title>Molecular characterization for Shewanella algae harboring chromosomal blaOXA-55-like strains isolated from clinical and environment sample.</title>
        <authorList>
            <person name="Ohama Y."/>
            <person name="Aoki K."/>
            <person name="Harada S."/>
            <person name="Moriya K."/>
            <person name="Ishii Y."/>
            <person name="Tateda K."/>
        </authorList>
    </citation>
    <scope>NUCLEOTIDE SEQUENCE</scope>
    <source>
        <strain evidence="2">JCM 11563</strain>
    </source>
</reference>
<name>A0ABQ4PES8_9GAMM</name>
<keyword evidence="1" id="KW-0732">Signal</keyword>
<feature type="signal peptide" evidence="1">
    <location>
        <begin position="1"/>
        <end position="20"/>
    </location>
</feature>
<sequence length="399" mass="44337">MRYGSVTLALVCLFSSNAFAALQVINSAEEDNLKQIESQYNIDSQLITVNDKFSQLNKRHYDLQELKEQITANEAAYAQLIAQLPNKILAKTNMAQFYSQIEANINSTASLTQKTKIDAAAIERQRAVVQKEYEVVDQQRLDKSQQLFKLKTDIINRLLADLSKSTSSLPISLNGTTQCSKFQSISDCLKKSKNEILATVRSESPFLNDKSVLLSYDVADASMNMQGNLRYKVDMNFKPSYNSKIDTVLNDRLGLRSAMITLVSNVSADWYINGVKIGSGTKLFHEVPLGKHGILASYQNQDKSSIEKIEGNGVFSYKFEGNTTKHVVKTSNSVERLPAATNKATKKPKAKFTLLADSTTIPTPAKPAKETKGDSEAYEYFIGIPAATKKQNLEFVNEP</sequence>
<dbReference type="EMBL" id="BPEY01000032">
    <property type="protein sequence ID" value="GIU45914.1"/>
    <property type="molecule type" value="Genomic_DNA"/>
</dbReference>
<feature type="chain" id="PRO_5047126214" evidence="1">
    <location>
        <begin position="21"/>
        <end position="399"/>
    </location>
</feature>
<comment type="caution">
    <text evidence="2">The sequence shown here is derived from an EMBL/GenBank/DDBJ whole genome shotgun (WGS) entry which is preliminary data.</text>
</comment>
<keyword evidence="3" id="KW-1185">Reference proteome</keyword>
<organism evidence="2 3">
    <name type="scientific">Shewanella sairae</name>
    <dbReference type="NCBI Taxonomy" id="190310"/>
    <lineage>
        <taxon>Bacteria</taxon>
        <taxon>Pseudomonadati</taxon>
        <taxon>Pseudomonadota</taxon>
        <taxon>Gammaproteobacteria</taxon>
        <taxon>Alteromonadales</taxon>
        <taxon>Shewanellaceae</taxon>
        <taxon>Shewanella</taxon>
    </lineage>
</organism>
<evidence type="ECO:0000313" key="2">
    <source>
        <dbReference type="EMBL" id="GIU45914.1"/>
    </source>
</evidence>
<gene>
    <name evidence="2" type="ORF">TUM4438_20490</name>
</gene>
<protein>
    <submittedName>
        <fullName evidence="2">Uncharacterized protein</fullName>
    </submittedName>
</protein>